<dbReference type="InterPro" id="IPR050488">
    <property type="entry name" value="Ig_Fc_receptor"/>
</dbReference>
<evidence type="ECO:0000256" key="3">
    <source>
        <dbReference type="SAM" id="MobiDB-lite"/>
    </source>
</evidence>
<dbReference type="Pfam" id="PF13895">
    <property type="entry name" value="Ig_2"/>
    <property type="match status" value="3"/>
</dbReference>
<evidence type="ECO:0000259" key="5">
    <source>
        <dbReference type="PROSITE" id="PS50835"/>
    </source>
</evidence>
<keyword evidence="4" id="KW-1133">Transmembrane helix</keyword>
<dbReference type="GO" id="GO:0006955">
    <property type="term" value="P:immune response"/>
    <property type="evidence" value="ECO:0007669"/>
    <property type="project" value="TreeGrafter"/>
</dbReference>
<name>A0A4W6EDB7_LATCA</name>
<reference evidence="6" key="3">
    <citation type="submission" date="2025-09" db="UniProtKB">
        <authorList>
            <consortium name="Ensembl"/>
        </authorList>
    </citation>
    <scope>IDENTIFICATION</scope>
</reference>
<evidence type="ECO:0000313" key="6">
    <source>
        <dbReference type="Ensembl" id="ENSLCAP00010036042.1"/>
    </source>
</evidence>
<keyword evidence="7" id="KW-1185">Reference proteome</keyword>
<dbReference type="InParanoid" id="A0A4W6EDB7"/>
<keyword evidence="4" id="KW-0812">Transmembrane</keyword>
<keyword evidence="2" id="KW-1015">Disulfide bond</keyword>
<dbReference type="SUPFAM" id="SSF48726">
    <property type="entry name" value="Immunoglobulin"/>
    <property type="match status" value="3"/>
</dbReference>
<dbReference type="InterPro" id="IPR003599">
    <property type="entry name" value="Ig_sub"/>
</dbReference>
<dbReference type="GO" id="GO:0004888">
    <property type="term" value="F:transmembrane signaling receptor activity"/>
    <property type="evidence" value="ECO:0007669"/>
    <property type="project" value="TreeGrafter"/>
</dbReference>
<dbReference type="GO" id="GO:0007166">
    <property type="term" value="P:cell surface receptor signaling pathway"/>
    <property type="evidence" value="ECO:0007669"/>
    <property type="project" value="TreeGrafter"/>
</dbReference>
<evidence type="ECO:0000256" key="1">
    <source>
        <dbReference type="ARBA" id="ARBA00022729"/>
    </source>
</evidence>
<keyword evidence="4" id="KW-0472">Membrane</keyword>
<dbReference type="GO" id="GO:0009897">
    <property type="term" value="C:external side of plasma membrane"/>
    <property type="evidence" value="ECO:0007669"/>
    <property type="project" value="TreeGrafter"/>
</dbReference>
<dbReference type="InterPro" id="IPR013783">
    <property type="entry name" value="Ig-like_fold"/>
</dbReference>
<keyword evidence="1" id="KW-0732">Signal</keyword>
<reference evidence="6" key="2">
    <citation type="submission" date="2025-08" db="UniProtKB">
        <authorList>
            <consortium name="Ensembl"/>
        </authorList>
    </citation>
    <scope>IDENTIFICATION</scope>
</reference>
<evidence type="ECO:0000313" key="7">
    <source>
        <dbReference type="Proteomes" id="UP000314980"/>
    </source>
</evidence>
<feature type="transmembrane region" description="Helical" evidence="4">
    <location>
        <begin position="516"/>
        <end position="537"/>
    </location>
</feature>
<feature type="region of interest" description="Disordered" evidence="3">
    <location>
        <begin position="285"/>
        <end position="305"/>
    </location>
</feature>
<dbReference type="InterPro" id="IPR036179">
    <property type="entry name" value="Ig-like_dom_sf"/>
</dbReference>
<dbReference type="STRING" id="8187.ENSLCAP00010036042"/>
<accession>A0A4W6EDB7</accession>
<dbReference type="InterPro" id="IPR003598">
    <property type="entry name" value="Ig_sub2"/>
</dbReference>
<sequence>RTVIPAGGSVTLTCSVKDSAGLKYDWFRRTSNTSEPQLVKVNGSDTLFSYWVFLMSTVSNSITVTLQPNWSQIYSSETITVRCEIQGGGDTEWTYEWRPAKLNNPPSHNEYRINRATESDSGDYRCRGKSDYSITEWGDKVTLTVSPRKPEAQLTADKTAFPAGGSVTLTCSVNPSPGWKYFLYRDNKLSEPLTTHDAAFQTTGRTSVSQEGLYSCRGGRGDPVYYTEYSHSVSIDITVSNRAVVILQPNWSEIYRGETITVRCEIQGGGDTEWEYEWKTTSSFKPSNQHEHRISSASSSHSGDYRCKGRVKSSQHETTKWSASVRLTVYDNVHPAASLTVNPDRVQHFTSDSVSLSCEGNSTEWRVKRFPEHGYMSDCSDWRRMTGSTCNMRLYWYGNAVYWCESGSGEFSNAVNITVQNDYSGIILVSPVHPVTEGESVSLGCRSWTGTKLSSVFFYHNDKLIQNDTRQELTISAVSKSDEGFYKCQWSERKSAQSWMSVKVAVMEPKSSSSPVLLIVLLLCGIVLIILLLLCCCRKSTGETLIIKQSLISSDVM</sequence>
<feature type="domain" description="Ig-like" evidence="5">
    <location>
        <begin position="243"/>
        <end position="319"/>
    </location>
</feature>
<dbReference type="GeneTree" id="ENSGT00940000163711"/>
<dbReference type="SMART" id="SM00409">
    <property type="entry name" value="IG"/>
    <property type="match status" value="5"/>
</dbReference>
<feature type="domain" description="Ig-like" evidence="5">
    <location>
        <begin position="424"/>
        <end position="505"/>
    </location>
</feature>
<dbReference type="PROSITE" id="PS50835">
    <property type="entry name" value="IG_LIKE"/>
    <property type="match status" value="4"/>
</dbReference>
<reference evidence="7" key="1">
    <citation type="submission" date="2015-09" db="EMBL/GenBank/DDBJ databases">
        <authorList>
            <person name="Sai Rama Sridatta P."/>
        </authorList>
    </citation>
    <scope>NUCLEOTIDE SEQUENCE [LARGE SCALE GENOMIC DNA]</scope>
</reference>
<dbReference type="PANTHER" id="PTHR11481">
    <property type="entry name" value="IMMUNOGLOBULIN FC RECEPTOR"/>
    <property type="match status" value="1"/>
</dbReference>
<evidence type="ECO:0000256" key="2">
    <source>
        <dbReference type="ARBA" id="ARBA00023157"/>
    </source>
</evidence>
<dbReference type="Gene3D" id="2.60.40.10">
    <property type="entry name" value="Immunoglobulins"/>
    <property type="match status" value="5"/>
</dbReference>
<dbReference type="AlphaFoldDB" id="A0A4W6EDB7"/>
<dbReference type="PANTHER" id="PTHR11481:SF64">
    <property type="entry name" value="FC RECEPTOR-LIKE PROTEIN 4"/>
    <property type="match status" value="1"/>
</dbReference>
<protein>
    <recommendedName>
        <fullName evidence="5">Ig-like domain-containing protein</fullName>
    </recommendedName>
</protein>
<feature type="domain" description="Ig-like" evidence="5">
    <location>
        <begin position="1"/>
        <end position="146"/>
    </location>
</feature>
<dbReference type="Proteomes" id="UP000314980">
    <property type="component" value="Unassembled WGS sequence"/>
</dbReference>
<dbReference type="SMART" id="SM00408">
    <property type="entry name" value="IGc2"/>
    <property type="match status" value="4"/>
</dbReference>
<organism evidence="6 7">
    <name type="scientific">Lates calcarifer</name>
    <name type="common">Barramundi</name>
    <name type="synonym">Holocentrus calcarifer</name>
    <dbReference type="NCBI Taxonomy" id="8187"/>
    <lineage>
        <taxon>Eukaryota</taxon>
        <taxon>Metazoa</taxon>
        <taxon>Chordata</taxon>
        <taxon>Craniata</taxon>
        <taxon>Vertebrata</taxon>
        <taxon>Euteleostomi</taxon>
        <taxon>Actinopterygii</taxon>
        <taxon>Neopterygii</taxon>
        <taxon>Teleostei</taxon>
        <taxon>Neoteleostei</taxon>
        <taxon>Acanthomorphata</taxon>
        <taxon>Carangaria</taxon>
        <taxon>Carangaria incertae sedis</taxon>
        <taxon>Centropomidae</taxon>
        <taxon>Lates</taxon>
    </lineage>
</organism>
<dbReference type="InterPro" id="IPR007110">
    <property type="entry name" value="Ig-like_dom"/>
</dbReference>
<proteinExistence type="predicted"/>
<dbReference type="Ensembl" id="ENSLCAT00010036890.1">
    <property type="protein sequence ID" value="ENSLCAP00010036042.1"/>
    <property type="gene ID" value="ENSLCAG00010016924.1"/>
</dbReference>
<feature type="domain" description="Ig-like" evidence="5">
    <location>
        <begin position="150"/>
        <end position="234"/>
    </location>
</feature>
<evidence type="ECO:0000256" key="4">
    <source>
        <dbReference type="SAM" id="Phobius"/>
    </source>
</evidence>